<dbReference type="AlphaFoldDB" id="A0A518RC48"/>
<dbReference type="Pfam" id="PF12680">
    <property type="entry name" value="SnoaL_2"/>
    <property type="match status" value="1"/>
</dbReference>
<dbReference type="InterPro" id="IPR032710">
    <property type="entry name" value="NTF2-like_dom_sf"/>
</dbReference>
<feature type="domain" description="SnoaL-like" evidence="1">
    <location>
        <begin position="10"/>
        <end position="97"/>
    </location>
</feature>
<accession>A0A518RC48</accession>
<dbReference type="OrthoDB" id="8684708at2"/>
<sequence>MTMNLPTVIANYFAADRKGEAQATSECFTTDAVVIDEGNRYVGRDAIRQWMANASTQYSYTVEPFDVAQDDGHIVVTSHLVGNFPGSPVDLRYRFVLDGDQITQLVIVP</sequence>
<dbReference type="EMBL" id="CP042239">
    <property type="protein sequence ID" value="QDX25019.1"/>
    <property type="molecule type" value="Genomic_DNA"/>
</dbReference>
<gene>
    <name evidence="2" type="ORF">FPZ54_02560</name>
</gene>
<keyword evidence="3" id="KW-1185">Reference proteome</keyword>
<dbReference type="SUPFAM" id="SSF54427">
    <property type="entry name" value="NTF2-like"/>
    <property type="match status" value="1"/>
</dbReference>
<dbReference type="RefSeq" id="WP_145844750.1">
    <property type="nucleotide sequence ID" value="NZ_CP042239.1"/>
</dbReference>
<dbReference type="InterPro" id="IPR037401">
    <property type="entry name" value="SnoaL-like"/>
</dbReference>
<evidence type="ECO:0000259" key="1">
    <source>
        <dbReference type="Pfam" id="PF12680"/>
    </source>
</evidence>
<evidence type="ECO:0000313" key="2">
    <source>
        <dbReference type="EMBL" id="QDX25019.1"/>
    </source>
</evidence>
<dbReference type="KEGG" id="ssua:FPZ54_02560"/>
<organism evidence="2 3">
    <name type="scientific">Sphingomonas suaedae</name>
    <dbReference type="NCBI Taxonomy" id="2599297"/>
    <lineage>
        <taxon>Bacteria</taxon>
        <taxon>Pseudomonadati</taxon>
        <taxon>Pseudomonadota</taxon>
        <taxon>Alphaproteobacteria</taxon>
        <taxon>Sphingomonadales</taxon>
        <taxon>Sphingomonadaceae</taxon>
        <taxon>Sphingomonas</taxon>
    </lineage>
</organism>
<evidence type="ECO:0000313" key="3">
    <source>
        <dbReference type="Proteomes" id="UP000318055"/>
    </source>
</evidence>
<dbReference type="Gene3D" id="3.10.450.50">
    <property type="match status" value="1"/>
</dbReference>
<reference evidence="2 3" key="1">
    <citation type="submission" date="2019-07" db="EMBL/GenBank/DDBJ databases">
        <title>Sphingomonas alkalisoli sp. nov., isolated from rhizosphere soil of Suaedae salsa.</title>
        <authorList>
            <person name="Zhang H."/>
            <person name="Xu L."/>
            <person name="Zhang J.-X."/>
            <person name="Sun J.-Q."/>
        </authorList>
    </citation>
    <scope>NUCLEOTIDE SEQUENCE [LARGE SCALE GENOMIC DNA]</scope>
    <source>
        <strain evidence="2 3">XS-10</strain>
    </source>
</reference>
<name>A0A518RC48_9SPHN</name>
<proteinExistence type="predicted"/>
<dbReference type="Proteomes" id="UP000318055">
    <property type="component" value="Chromosome"/>
</dbReference>
<protein>
    <submittedName>
        <fullName evidence="2">Nuclear transport factor 2 family protein</fullName>
    </submittedName>
</protein>